<evidence type="ECO:0000313" key="3">
    <source>
        <dbReference type="Proteomes" id="UP001066276"/>
    </source>
</evidence>
<dbReference type="AlphaFoldDB" id="A0AAV7VWU5"/>
<gene>
    <name evidence="2" type="ORF">NDU88_001195</name>
</gene>
<reference evidence="2" key="1">
    <citation type="journal article" date="2022" name="bioRxiv">
        <title>Sequencing and chromosome-scale assembly of the giantPleurodeles waltlgenome.</title>
        <authorList>
            <person name="Brown T."/>
            <person name="Elewa A."/>
            <person name="Iarovenko S."/>
            <person name="Subramanian E."/>
            <person name="Araus A.J."/>
            <person name="Petzold A."/>
            <person name="Susuki M."/>
            <person name="Suzuki K.-i.T."/>
            <person name="Hayashi T."/>
            <person name="Toyoda A."/>
            <person name="Oliveira C."/>
            <person name="Osipova E."/>
            <person name="Leigh N.D."/>
            <person name="Simon A."/>
            <person name="Yun M.H."/>
        </authorList>
    </citation>
    <scope>NUCLEOTIDE SEQUENCE</scope>
    <source>
        <strain evidence="2">20211129_DDA</strain>
        <tissue evidence="2">Liver</tissue>
    </source>
</reference>
<name>A0AAV7VWU5_PLEWA</name>
<dbReference type="EMBL" id="JANPWB010000002">
    <property type="protein sequence ID" value="KAJ1205768.1"/>
    <property type="molecule type" value="Genomic_DNA"/>
</dbReference>
<evidence type="ECO:0000256" key="1">
    <source>
        <dbReference type="SAM" id="MobiDB-lite"/>
    </source>
</evidence>
<feature type="region of interest" description="Disordered" evidence="1">
    <location>
        <begin position="77"/>
        <end position="96"/>
    </location>
</feature>
<protein>
    <submittedName>
        <fullName evidence="2">Uncharacterized protein</fullName>
    </submittedName>
</protein>
<dbReference type="Proteomes" id="UP001066276">
    <property type="component" value="Chromosome 1_2"/>
</dbReference>
<sequence length="96" mass="10332">MSPRVVPLIRDRTGGAQDDLLAIVCTFASYYENLYIQVPQPTMEQENPLLGDIPLPSLPSSLTAELDLPLSEEEVGEAISALQSGKTAGPDGYQVE</sequence>
<keyword evidence="3" id="KW-1185">Reference proteome</keyword>
<organism evidence="2 3">
    <name type="scientific">Pleurodeles waltl</name>
    <name type="common">Iberian ribbed newt</name>
    <dbReference type="NCBI Taxonomy" id="8319"/>
    <lineage>
        <taxon>Eukaryota</taxon>
        <taxon>Metazoa</taxon>
        <taxon>Chordata</taxon>
        <taxon>Craniata</taxon>
        <taxon>Vertebrata</taxon>
        <taxon>Euteleostomi</taxon>
        <taxon>Amphibia</taxon>
        <taxon>Batrachia</taxon>
        <taxon>Caudata</taxon>
        <taxon>Salamandroidea</taxon>
        <taxon>Salamandridae</taxon>
        <taxon>Pleurodelinae</taxon>
        <taxon>Pleurodeles</taxon>
    </lineage>
</organism>
<comment type="caution">
    <text evidence="2">The sequence shown here is derived from an EMBL/GenBank/DDBJ whole genome shotgun (WGS) entry which is preliminary data.</text>
</comment>
<evidence type="ECO:0000313" key="2">
    <source>
        <dbReference type="EMBL" id="KAJ1205768.1"/>
    </source>
</evidence>
<proteinExistence type="predicted"/>
<accession>A0AAV7VWU5</accession>